<sequence length="52" mass="6070">FYKEESYIDNYLAGLRNIIKSLKHFYSLSIVKAKFSNNLADANIFKENLIVI</sequence>
<dbReference type="Proteomes" id="UP000283841">
    <property type="component" value="Unassembled WGS sequence"/>
</dbReference>
<dbReference type="RefSeq" id="XP_028480856.1">
    <property type="nucleotide sequence ID" value="XM_028628286.1"/>
</dbReference>
<protein>
    <submittedName>
        <fullName evidence="1">Uncharacterized protein</fullName>
    </submittedName>
</protein>
<proteinExistence type="predicted"/>
<comment type="caution">
    <text evidence="1">The sequence shown here is derived from an EMBL/GenBank/DDBJ whole genome shotgun (WGS) entry which is preliminary data.</text>
</comment>
<dbReference type="GeneID" id="39597563"/>
<reference evidence="1 2" key="1">
    <citation type="journal article" date="2018" name="Front. Microbiol.">
        <title>Genomic and genetic insights into a cosmopolitan fungus, Paecilomyces variotii (Eurotiales).</title>
        <authorList>
            <person name="Urquhart A.S."/>
            <person name="Mondo S.J."/>
            <person name="Makela M.R."/>
            <person name="Hane J.K."/>
            <person name="Wiebenga A."/>
            <person name="He G."/>
            <person name="Mihaltcheva S."/>
            <person name="Pangilinan J."/>
            <person name="Lipzen A."/>
            <person name="Barry K."/>
            <person name="de Vries R.P."/>
            <person name="Grigoriev I.V."/>
            <person name="Idnurm A."/>
        </authorList>
    </citation>
    <scope>NUCLEOTIDE SEQUENCE [LARGE SCALE GENOMIC DNA]</scope>
    <source>
        <strain evidence="1 2">CBS 101075</strain>
    </source>
</reference>
<dbReference type="AlphaFoldDB" id="A0A443HHA7"/>
<organism evidence="1 2">
    <name type="scientific">Byssochlamys spectabilis</name>
    <name type="common">Paecilomyces variotii</name>
    <dbReference type="NCBI Taxonomy" id="264951"/>
    <lineage>
        <taxon>Eukaryota</taxon>
        <taxon>Fungi</taxon>
        <taxon>Dikarya</taxon>
        <taxon>Ascomycota</taxon>
        <taxon>Pezizomycotina</taxon>
        <taxon>Eurotiomycetes</taxon>
        <taxon>Eurotiomycetidae</taxon>
        <taxon>Eurotiales</taxon>
        <taxon>Thermoascaceae</taxon>
        <taxon>Paecilomyces</taxon>
    </lineage>
</organism>
<gene>
    <name evidence="1" type="ORF">C8Q69DRAFT_410159</name>
</gene>
<feature type="non-terminal residue" evidence="1">
    <location>
        <position position="1"/>
    </location>
</feature>
<keyword evidence="2" id="KW-1185">Reference proteome</keyword>
<name>A0A443HHA7_BYSSP</name>
<evidence type="ECO:0000313" key="2">
    <source>
        <dbReference type="Proteomes" id="UP000283841"/>
    </source>
</evidence>
<dbReference type="VEuPathDB" id="FungiDB:C8Q69DRAFT_410159"/>
<accession>A0A443HHA7</accession>
<evidence type="ECO:0000313" key="1">
    <source>
        <dbReference type="EMBL" id="RWQ91211.1"/>
    </source>
</evidence>
<dbReference type="EMBL" id="RCNU01000025">
    <property type="protein sequence ID" value="RWQ91211.1"/>
    <property type="molecule type" value="Genomic_DNA"/>
</dbReference>